<dbReference type="OrthoDB" id="1850606at2759"/>
<feature type="signal peptide" evidence="2">
    <location>
        <begin position="1"/>
        <end position="29"/>
    </location>
</feature>
<keyword evidence="1 2" id="KW-0732">Signal</keyword>
<accession>A0A5J5AMD1</accession>
<dbReference type="GO" id="GO:0001709">
    <property type="term" value="P:cell fate determination"/>
    <property type="evidence" value="ECO:0007669"/>
    <property type="project" value="TreeGrafter"/>
</dbReference>
<name>A0A5J5AMD1_9ASTE</name>
<dbReference type="AlphaFoldDB" id="A0A5J5AMD1"/>
<dbReference type="Proteomes" id="UP000325577">
    <property type="component" value="Linkage Group LG2"/>
</dbReference>
<dbReference type="InterPro" id="IPR040361">
    <property type="entry name" value="TPD1"/>
</dbReference>
<protein>
    <submittedName>
        <fullName evidence="3">Uncharacterized protein</fullName>
    </submittedName>
</protein>
<evidence type="ECO:0000313" key="3">
    <source>
        <dbReference type="EMBL" id="KAA8531369.1"/>
    </source>
</evidence>
<gene>
    <name evidence="3" type="ORF">F0562_006078</name>
</gene>
<dbReference type="EMBL" id="CM018043">
    <property type="protein sequence ID" value="KAA8531369.1"/>
    <property type="molecule type" value="Genomic_DNA"/>
</dbReference>
<reference evidence="3 4" key="1">
    <citation type="submission" date="2019-09" db="EMBL/GenBank/DDBJ databases">
        <title>A chromosome-level genome assembly of the Chinese tupelo Nyssa sinensis.</title>
        <authorList>
            <person name="Yang X."/>
            <person name="Kang M."/>
            <person name="Yang Y."/>
            <person name="Xiong H."/>
            <person name="Wang M."/>
            <person name="Zhang Z."/>
            <person name="Wang Z."/>
            <person name="Wu H."/>
            <person name="Ma T."/>
            <person name="Liu J."/>
            <person name="Xi Z."/>
        </authorList>
    </citation>
    <scope>NUCLEOTIDE SEQUENCE [LARGE SCALE GENOMIC DNA]</scope>
    <source>
        <strain evidence="3">J267</strain>
        <tissue evidence="3">Leaf</tissue>
    </source>
</reference>
<dbReference type="PANTHER" id="PTHR33184">
    <property type="entry name" value="PROTEIN TAPETUM DETERMINANT 1-LIKE-RELATED"/>
    <property type="match status" value="1"/>
</dbReference>
<sequence length="128" mass="14333">MELKMQSLPAFKLVVWTLLTLVSLHFGSGAKCGTNSPTVKQTQVGFNNPPKFMVEVQNNCPMCPVINIHVKCGSFSKALVNPKLFKVLAFNDCVVNGGLPLGPLQKLSFNYSHQKYLMYPTTWYFQCE</sequence>
<evidence type="ECO:0000256" key="2">
    <source>
        <dbReference type="SAM" id="SignalP"/>
    </source>
</evidence>
<dbReference type="Pfam" id="PF24068">
    <property type="entry name" value="TPD1_C"/>
    <property type="match status" value="1"/>
</dbReference>
<evidence type="ECO:0000256" key="1">
    <source>
        <dbReference type="ARBA" id="ARBA00022729"/>
    </source>
</evidence>
<feature type="chain" id="PRO_5023841401" evidence="2">
    <location>
        <begin position="30"/>
        <end position="128"/>
    </location>
</feature>
<organism evidence="3 4">
    <name type="scientific">Nyssa sinensis</name>
    <dbReference type="NCBI Taxonomy" id="561372"/>
    <lineage>
        <taxon>Eukaryota</taxon>
        <taxon>Viridiplantae</taxon>
        <taxon>Streptophyta</taxon>
        <taxon>Embryophyta</taxon>
        <taxon>Tracheophyta</taxon>
        <taxon>Spermatophyta</taxon>
        <taxon>Magnoliopsida</taxon>
        <taxon>eudicotyledons</taxon>
        <taxon>Gunneridae</taxon>
        <taxon>Pentapetalae</taxon>
        <taxon>asterids</taxon>
        <taxon>Cornales</taxon>
        <taxon>Nyssaceae</taxon>
        <taxon>Nyssa</taxon>
    </lineage>
</organism>
<dbReference type="PANTHER" id="PTHR33184:SF36">
    <property type="entry name" value="EXPANSIN-LIKE EG45 DOMAIN-CONTAINING PROTEIN"/>
    <property type="match status" value="1"/>
</dbReference>
<proteinExistence type="predicted"/>
<keyword evidence="4" id="KW-1185">Reference proteome</keyword>
<evidence type="ECO:0000313" key="4">
    <source>
        <dbReference type="Proteomes" id="UP000325577"/>
    </source>
</evidence>